<name>A0AAV3QYA6_LITER</name>
<dbReference type="AlphaFoldDB" id="A0AAV3QYA6"/>
<keyword evidence="2" id="KW-1185">Reference proteome</keyword>
<dbReference type="Proteomes" id="UP001454036">
    <property type="component" value="Unassembled WGS sequence"/>
</dbReference>
<dbReference type="CDD" id="cd00303">
    <property type="entry name" value="retropepsin_like"/>
    <property type="match status" value="1"/>
</dbReference>
<sequence length="161" mass="17949">MELLESNVKISSQPKQYVPTPITLEDFMPKSPKRYNESVSCYHINEEDVSVVKEDQNKIPDQAHDVENCTFSITFTDDMLLGDADHNRPLYVSGFACEERVGRILIDGGSAVNLMPLKTLKKLGIVVEDLLHSRLMIQGFNQGGQRTVGTLSLHLTIGEMG</sequence>
<protein>
    <submittedName>
        <fullName evidence="1">Uncharacterized protein</fullName>
    </submittedName>
</protein>
<accession>A0AAV3QYA6</accession>
<dbReference type="PANTHER" id="PTHR33240">
    <property type="entry name" value="OS08G0508500 PROTEIN"/>
    <property type="match status" value="1"/>
</dbReference>
<reference evidence="1 2" key="1">
    <citation type="submission" date="2024-01" db="EMBL/GenBank/DDBJ databases">
        <title>The complete chloroplast genome sequence of Lithospermum erythrorhizon: insights into the phylogenetic relationship among Boraginaceae species and the maternal lineages of purple gromwells.</title>
        <authorList>
            <person name="Okada T."/>
            <person name="Watanabe K."/>
        </authorList>
    </citation>
    <scope>NUCLEOTIDE SEQUENCE [LARGE SCALE GENOMIC DNA]</scope>
</reference>
<comment type="caution">
    <text evidence="1">The sequence shown here is derived from an EMBL/GenBank/DDBJ whole genome shotgun (WGS) entry which is preliminary data.</text>
</comment>
<gene>
    <name evidence="1" type="ORF">LIER_22724</name>
</gene>
<evidence type="ECO:0000313" key="1">
    <source>
        <dbReference type="EMBL" id="GAA0167885.1"/>
    </source>
</evidence>
<evidence type="ECO:0000313" key="2">
    <source>
        <dbReference type="Proteomes" id="UP001454036"/>
    </source>
</evidence>
<organism evidence="1 2">
    <name type="scientific">Lithospermum erythrorhizon</name>
    <name type="common">Purple gromwell</name>
    <name type="synonym">Lithospermum officinale var. erythrorhizon</name>
    <dbReference type="NCBI Taxonomy" id="34254"/>
    <lineage>
        <taxon>Eukaryota</taxon>
        <taxon>Viridiplantae</taxon>
        <taxon>Streptophyta</taxon>
        <taxon>Embryophyta</taxon>
        <taxon>Tracheophyta</taxon>
        <taxon>Spermatophyta</taxon>
        <taxon>Magnoliopsida</taxon>
        <taxon>eudicotyledons</taxon>
        <taxon>Gunneridae</taxon>
        <taxon>Pentapetalae</taxon>
        <taxon>asterids</taxon>
        <taxon>lamiids</taxon>
        <taxon>Boraginales</taxon>
        <taxon>Boraginaceae</taxon>
        <taxon>Boraginoideae</taxon>
        <taxon>Lithospermeae</taxon>
        <taxon>Lithospermum</taxon>
    </lineage>
</organism>
<dbReference type="PANTHER" id="PTHR33240:SF15">
    <property type="entry name" value="GAG-PRO-LIKE PROTEIN"/>
    <property type="match status" value="1"/>
</dbReference>
<dbReference type="EMBL" id="BAABME010006262">
    <property type="protein sequence ID" value="GAA0167885.1"/>
    <property type="molecule type" value="Genomic_DNA"/>
</dbReference>
<proteinExistence type="predicted"/>